<dbReference type="InterPro" id="IPR036116">
    <property type="entry name" value="FN3_sf"/>
</dbReference>
<dbReference type="InterPro" id="IPR013783">
    <property type="entry name" value="Ig-like_fold"/>
</dbReference>
<comment type="subcellular location">
    <subcellularLocation>
        <location evidence="1">Membrane</location>
        <topology evidence="1">Single-pass membrane protein</topology>
    </subcellularLocation>
</comment>
<evidence type="ECO:0000256" key="11">
    <source>
        <dbReference type="ARBA" id="ARBA00023157"/>
    </source>
</evidence>
<evidence type="ECO:0000256" key="1">
    <source>
        <dbReference type="ARBA" id="ARBA00004167"/>
    </source>
</evidence>
<evidence type="ECO:0000256" key="10">
    <source>
        <dbReference type="ARBA" id="ARBA00023136"/>
    </source>
</evidence>
<dbReference type="AlphaFoldDB" id="A0A182W8G0"/>
<dbReference type="CDD" id="cd00063">
    <property type="entry name" value="FN3"/>
    <property type="match status" value="1"/>
</dbReference>
<dbReference type="PANTHER" id="PTHR10075:SF100">
    <property type="entry name" value="FASCICLIN-2"/>
    <property type="match status" value="1"/>
</dbReference>
<keyword evidence="7" id="KW-0378">Hydrolase</keyword>
<feature type="domain" description="Fibronectin type-III" evidence="17">
    <location>
        <begin position="153"/>
        <end position="232"/>
    </location>
</feature>
<keyword evidence="8" id="KW-0904">Protein phosphatase</keyword>
<dbReference type="InterPro" id="IPR007110">
    <property type="entry name" value="Ig-like_dom"/>
</dbReference>
<dbReference type="VEuPathDB" id="VectorBase:AMIN006634"/>
<evidence type="ECO:0000256" key="15">
    <source>
        <dbReference type="ARBA" id="ARBA00051722"/>
    </source>
</evidence>
<keyword evidence="10" id="KW-0472">Membrane</keyword>
<dbReference type="SMART" id="SM00060">
    <property type="entry name" value="FN3"/>
    <property type="match status" value="1"/>
</dbReference>
<dbReference type="Pfam" id="PF00041">
    <property type="entry name" value="fn3"/>
    <property type="match status" value="1"/>
</dbReference>
<proteinExistence type="inferred from homology"/>
<dbReference type="GO" id="GO:0004725">
    <property type="term" value="F:protein tyrosine phosphatase activity"/>
    <property type="evidence" value="ECO:0007669"/>
    <property type="project" value="UniProtKB-EC"/>
</dbReference>
<evidence type="ECO:0000256" key="8">
    <source>
        <dbReference type="ARBA" id="ARBA00022912"/>
    </source>
</evidence>
<feature type="domain" description="Ig-like" evidence="16">
    <location>
        <begin position="62"/>
        <end position="146"/>
    </location>
</feature>
<dbReference type="SUPFAM" id="SSF49265">
    <property type="entry name" value="Fibronectin type III"/>
    <property type="match status" value="1"/>
</dbReference>
<dbReference type="InterPro" id="IPR003961">
    <property type="entry name" value="FN3_dom"/>
</dbReference>
<dbReference type="FunFam" id="2.60.40.10:FF:000010">
    <property type="entry name" value="receptor-type tyrosine-protein phosphatase delta isoform X1"/>
    <property type="match status" value="1"/>
</dbReference>
<evidence type="ECO:0000256" key="6">
    <source>
        <dbReference type="ARBA" id="ARBA00022737"/>
    </source>
</evidence>
<evidence type="ECO:0000313" key="18">
    <source>
        <dbReference type="EnsemblMetazoa" id="AMIN006634-PA"/>
    </source>
</evidence>
<dbReference type="GO" id="GO:0070593">
    <property type="term" value="P:dendrite self-avoidance"/>
    <property type="evidence" value="ECO:0007669"/>
    <property type="project" value="TreeGrafter"/>
</dbReference>
<dbReference type="GO" id="GO:0005886">
    <property type="term" value="C:plasma membrane"/>
    <property type="evidence" value="ECO:0007669"/>
    <property type="project" value="TreeGrafter"/>
</dbReference>
<evidence type="ECO:0000256" key="7">
    <source>
        <dbReference type="ARBA" id="ARBA00022801"/>
    </source>
</evidence>
<dbReference type="Gene3D" id="2.60.40.10">
    <property type="entry name" value="Immunoglobulins"/>
    <property type="match status" value="3"/>
</dbReference>
<dbReference type="GO" id="GO:0007156">
    <property type="term" value="P:homophilic cell adhesion via plasma membrane adhesion molecules"/>
    <property type="evidence" value="ECO:0007669"/>
    <property type="project" value="TreeGrafter"/>
</dbReference>
<dbReference type="GO" id="GO:0007411">
    <property type="term" value="P:axon guidance"/>
    <property type="evidence" value="ECO:0007669"/>
    <property type="project" value="TreeGrafter"/>
</dbReference>
<protein>
    <recommendedName>
        <fullName evidence="3">protein-tyrosine-phosphatase</fullName>
        <ecNumber evidence="3">3.1.3.48</ecNumber>
    </recommendedName>
</protein>
<dbReference type="STRING" id="112268.A0A182W8G0"/>
<keyword evidence="9" id="KW-1133">Transmembrane helix</keyword>
<dbReference type="InterPro" id="IPR036179">
    <property type="entry name" value="Ig-like_dom_sf"/>
</dbReference>
<evidence type="ECO:0000256" key="4">
    <source>
        <dbReference type="ARBA" id="ARBA00022692"/>
    </source>
</evidence>
<keyword evidence="5" id="KW-0732">Signal</keyword>
<dbReference type="InterPro" id="IPR003598">
    <property type="entry name" value="Ig_sub2"/>
</dbReference>
<dbReference type="PROSITE" id="PS50853">
    <property type="entry name" value="FN3"/>
    <property type="match status" value="1"/>
</dbReference>
<dbReference type="SMART" id="SM00409">
    <property type="entry name" value="IG"/>
    <property type="match status" value="2"/>
</dbReference>
<name>A0A182W8G0_9DIPT</name>
<reference evidence="18" key="2">
    <citation type="submission" date="2020-05" db="UniProtKB">
        <authorList>
            <consortium name="EnsemblMetazoa"/>
        </authorList>
    </citation>
    <scope>IDENTIFICATION</scope>
    <source>
        <strain evidence="18">MINIMUS1</strain>
    </source>
</reference>
<dbReference type="EC" id="3.1.3.48" evidence="3"/>
<evidence type="ECO:0000313" key="19">
    <source>
        <dbReference type="Proteomes" id="UP000075920"/>
    </source>
</evidence>
<sequence length="232" mass="25515">MAPASRRSYVQLICNWAGVGSLQIDNSEESDMGKYECVAENSVGTEHTKPTPLYVKVRRVPPTFSRPPEPVYEVMLGANLTLTCVAVGSPMPTVKWRKGVDQDLTPENDVPVGRNVLELIDIRVSTNYTCIARSNLGVIEATSLVKVQSLPAAPTDVIISEVTATQVRLEWSYKGPEDLQYYAFSEISGIITMFYVVRTLSPYTEYEFYVIAVNNIGRGPPSLPATTTTGET</sequence>
<dbReference type="Pfam" id="PF07679">
    <property type="entry name" value="I-set"/>
    <property type="match status" value="1"/>
</dbReference>
<dbReference type="Proteomes" id="UP000075920">
    <property type="component" value="Unassembled WGS sequence"/>
</dbReference>
<keyword evidence="19" id="KW-1185">Reference proteome</keyword>
<dbReference type="GO" id="GO:0030424">
    <property type="term" value="C:axon"/>
    <property type="evidence" value="ECO:0007669"/>
    <property type="project" value="TreeGrafter"/>
</dbReference>
<dbReference type="GO" id="GO:0098632">
    <property type="term" value="F:cell-cell adhesion mediator activity"/>
    <property type="evidence" value="ECO:0007669"/>
    <property type="project" value="TreeGrafter"/>
</dbReference>
<evidence type="ECO:0000256" key="14">
    <source>
        <dbReference type="ARBA" id="ARBA00023319"/>
    </source>
</evidence>
<dbReference type="SMART" id="SM00408">
    <property type="entry name" value="IGc2"/>
    <property type="match status" value="2"/>
</dbReference>
<organism evidence="18 19">
    <name type="scientific">Anopheles minimus</name>
    <dbReference type="NCBI Taxonomy" id="112268"/>
    <lineage>
        <taxon>Eukaryota</taxon>
        <taxon>Metazoa</taxon>
        <taxon>Ecdysozoa</taxon>
        <taxon>Arthropoda</taxon>
        <taxon>Hexapoda</taxon>
        <taxon>Insecta</taxon>
        <taxon>Pterygota</taxon>
        <taxon>Neoptera</taxon>
        <taxon>Endopterygota</taxon>
        <taxon>Diptera</taxon>
        <taxon>Nematocera</taxon>
        <taxon>Culicoidea</taxon>
        <taxon>Culicidae</taxon>
        <taxon>Anophelinae</taxon>
        <taxon>Anopheles</taxon>
    </lineage>
</organism>
<evidence type="ECO:0000256" key="5">
    <source>
        <dbReference type="ARBA" id="ARBA00022729"/>
    </source>
</evidence>
<dbReference type="PROSITE" id="PS50835">
    <property type="entry name" value="IG_LIKE"/>
    <property type="match status" value="1"/>
</dbReference>
<dbReference type="EnsemblMetazoa" id="AMIN006634-RA">
    <property type="protein sequence ID" value="AMIN006634-PA"/>
    <property type="gene ID" value="AMIN006634"/>
</dbReference>
<dbReference type="SUPFAM" id="SSF48726">
    <property type="entry name" value="Immunoglobulin"/>
    <property type="match status" value="2"/>
</dbReference>
<accession>A0A182W8G0</accession>
<evidence type="ECO:0000259" key="16">
    <source>
        <dbReference type="PROSITE" id="PS50835"/>
    </source>
</evidence>
<comment type="similarity">
    <text evidence="2">Belongs to the protein-tyrosine phosphatase family. Receptor class 2A subfamily.</text>
</comment>
<reference evidence="19" key="1">
    <citation type="submission" date="2013-03" db="EMBL/GenBank/DDBJ databases">
        <title>The Genome Sequence of Anopheles minimus MINIMUS1.</title>
        <authorList>
            <consortium name="The Broad Institute Genomics Platform"/>
            <person name="Neafsey D.E."/>
            <person name="Walton C."/>
            <person name="Walker B."/>
            <person name="Young S.K."/>
            <person name="Zeng Q."/>
            <person name="Gargeya S."/>
            <person name="Fitzgerald M."/>
            <person name="Haas B."/>
            <person name="Abouelleil A."/>
            <person name="Allen A.W."/>
            <person name="Alvarado L."/>
            <person name="Arachchi H.M."/>
            <person name="Berlin A.M."/>
            <person name="Chapman S.B."/>
            <person name="Gainer-Dewar J."/>
            <person name="Goldberg J."/>
            <person name="Griggs A."/>
            <person name="Gujja S."/>
            <person name="Hansen M."/>
            <person name="Howarth C."/>
            <person name="Imamovic A."/>
            <person name="Ireland A."/>
            <person name="Larimer J."/>
            <person name="McCowan C."/>
            <person name="Murphy C."/>
            <person name="Pearson M."/>
            <person name="Poon T.W."/>
            <person name="Priest M."/>
            <person name="Roberts A."/>
            <person name="Saif S."/>
            <person name="Shea T."/>
            <person name="Sisk P."/>
            <person name="Sykes S."/>
            <person name="Wortman J."/>
            <person name="Nusbaum C."/>
            <person name="Birren B."/>
        </authorList>
    </citation>
    <scope>NUCLEOTIDE SEQUENCE [LARGE SCALE GENOMIC DNA]</scope>
    <source>
        <strain evidence="19">MINIMUS1</strain>
    </source>
</reference>
<evidence type="ECO:0000256" key="13">
    <source>
        <dbReference type="ARBA" id="ARBA00023180"/>
    </source>
</evidence>
<keyword evidence="14" id="KW-0393">Immunoglobulin domain</keyword>
<evidence type="ECO:0000256" key="3">
    <source>
        <dbReference type="ARBA" id="ARBA00013064"/>
    </source>
</evidence>
<dbReference type="PANTHER" id="PTHR10075">
    <property type="entry name" value="BASIGIN RELATED"/>
    <property type="match status" value="1"/>
</dbReference>
<keyword evidence="12" id="KW-0675">Receptor</keyword>
<keyword evidence="6" id="KW-0677">Repeat</keyword>
<dbReference type="InterPro" id="IPR013098">
    <property type="entry name" value="Ig_I-set"/>
</dbReference>
<evidence type="ECO:0000256" key="9">
    <source>
        <dbReference type="ARBA" id="ARBA00022989"/>
    </source>
</evidence>
<dbReference type="InterPro" id="IPR003599">
    <property type="entry name" value="Ig_sub"/>
</dbReference>
<evidence type="ECO:0000259" key="17">
    <source>
        <dbReference type="PROSITE" id="PS50853"/>
    </source>
</evidence>
<evidence type="ECO:0000256" key="2">
    <source>
        <dbReference type="ARBA" id="ARBA00010504"/>
    </source>
</evidence>
<dbReference type="Pfam" id="PF13927">
    <property type="entry name" value="Ig_3"/>
    <property type="match status" value="1"/>
</dbReference>
<keyword evidence="4" id="KW-0812">Transmembrane</keyword>
<keyword evidence="11" id="KW-1015">Disulfide bond</keyword>
<evidence type="ECO:0000256" key="12">
    <source>
        <dbReference type="ARBA" id="ARBA00023170"/>
    </source>
</evidence>
<keyword evidence="13" id="KW-0325">Glycoprotein</keyword>
<comment type="catalytic activity">
    <reaction evidence="15">
        <text>O-phospho-L-tyrosyl-[protein] + H2O = L-tyrosyl-[protein] + phosphate</text>
        <dbReference type="Rhea" id="RHEA:10684"/>
        <dbReference type="Rhea" id="RHEA-COMP:10136"/>
        <dbReference type="Rhea" id="RHEA-COMP:20101"/>
        <dbReference type="ChEBI" id="CHEBI:15377"/>
        <dbReference type="ChEBI" id="CHEBI:43474"/>
        <dbReference type="ChEBI" id="CHEBI:46858"/>
        <dbReference type="ChEBI" id="CHEBI:61978"/>
        <dbReference type="EC" id="3.1.3.48"/>
    </reaction>
</comment>